<dbReference type="InterPro" id="IPR008427">
    <property type="entry name" value="Extracellular_membr_CFEM_dom"/>
</dbReference>
<feature type="binding site" description="axial binding residue" evidence="9">
    <location>
        <position position="51"/>
    </location>
    <ligand>
        <name>heme</name>
        <dbReference type="ChEBI" id="CHEBI:30413"/>
    </ligand>
    <ligandPart>
        <name>Fe</name>
        <dbReference type="ChEBI" id="CHEBI:18248"/>
    </ligandPart>
</feature>
<evidence type="ECO:0000256" key="7">
    <source>
        <dbReference type="ARBA" id="ARBA00023157"/>
    </source>
</evidence>
<dbReference type="Pfam" id="PF05730">
    <property type="entry name" value="CFEM"/>
    <property type="match status" value="1"/>
</dbReference>
<evidence type="ECO:0000256" key="9">
    <source>
        <dbReference type="PROSITE-ProRule" id="PRU01356"/>
    </source>
</evidence>
<proteinExistence type="inferred from homology"/>
<evidence type="ECO:0000256" key="8">
    <source>
        <dbReference type="ARBA" id="ARBA00023288"/>
    </source>
</evidence>
<keyword evidence="9" id="KW-0479">Metal-binding</keyword>
<feature type="compositionally biased region" description="Basic residues" evidence="10">
    <location>
        <begin position="85"/>
        <end position="106"/>
    </location>
</feature>
<evidence type="ECO:0000313" key="14">
    <source>
        <dbReference type="Proteomes" id="UP000838763"/>
    </source>
</evidence>
<keyword evidence="7 9" id="KW-1015">Disulfide bond</keyword>
<keyword evidence="9" id="KW-0408">Iron</keyword>
<comment type="caution">
    <text evidence="9">Lacks conserved residue(s) required for the propagation of feature annotation.</text>
</comment>
<organism evidence="13 14">
    <name type="scientific">Parascedosporium putredinis</name>
    <dbReference type="NCBI Taxonomy" id="1442378"/>
    <lineage>
        <taxon>Eukaryota</taxon>
        <taxon>Fungi</taxon>
        <taxon>Dikarya</taxon>
        <taxon>Ascomycota</taxon>
        <taxon>Pezizomycotina</taxon>
        <taxon>Sordariomycetes</taxon>
        <taxon>Hypocreomycetidae</taxon>
        <taxon>Microascales</taxon>
        <taxon>Microascaceae</taxon>
        <taxon>Parascedosporium</taxon>
    </lineage>
</organism>
<evidence type="ECO:0000256" key="5">
    <source>
        <dbReference type="ARBA" id="ARBA00022622"/>
    </source>
</evidence>
<keyword evidence="8" id="KW-0449">Lipoprotein</keyword>
<name>A0A9P1HBU7_9PEZI</name>
<keyword evidence="9" id="KW-0349">Heme</keyword>
<evidence type="ECO:0000259" key="12">
    <source>
        <dbReference type="PROSITE" id="PS52012"/>
    </source>
</evidence>
<comment type="caution">
    <text evidence="13">The sequence shown here is derived from an EMBL/GenBank/DDBJ whole genome shotgun (WGS) entry which is preliminary data.</text>
</comment>
<keyword evidence="14" id="KW-1185">Reference proteome</keyword>
<evidence type="ECO:0000256" key="4">
    <source>
        <dbReference type="ARBA" id="ARBA00022525"/>
    </source>
</evidence>
<keyword evidence="5" id="KW-0325">Glycoprotein</keyword>
<comment type="similarity">
    <text evidence="3">Belongs to the RBT5 family.</text>
</comment>
<keyword evidence="5" id="KW-0472">Membrane</keyword>
<feature type="domain" description="CFEM" evidence="12">
    <location>
        <begin position="5"/>
        <end position="121"/>
    </location>
</feature>
<dbReference type="GO" id="GO:0098552">
    <property type="term" value="C:side of membrane"/>
    <property type="evidence" value="ECO:0007669"/>
    <property type="project" value="UniProtKB-KW"/>
</dbReference>
<protein>
    <recommendedName>
        <fullName evidence="12">CFEM domain-containing protein</fullName>
    </recommendedName>
</protein>
<accession>A0A9P1HBU7</accession>
<feature type="signal peptide" evidence="11">
    <location>
        <begin position="1"/>
        <end position="18"/>
    </location>
</feature>
<evidence type="ECO:0000256" key="11">
    <source>
        <dbReference type="SAM" id="SignalP"/>
    </source>
</evidence>
<sequence length="173" mass="17902">MQISLLLTLAALGATAAAASSTPAQIAEQLPSCAQSCLTKAASKAGCSADDFTCLCAGVASLESAAGECFSDECDGSEVGRLNSRHRHRRLRMRSRPPRRRRHPHRPLQPAGATTTPPSGNDHHENTDSTTNNASAAENEDDGGEENGAVVMALPGGDWGVRAAAVMAVALLV</sequence>
<gene>
    <name evidence="13" type="ORF">PPNO1_LOCUS9213</name>
</gene>
<comment type="subcellular location">
    <subcellularLocation>
        <location evidence="1">Membrane</location>
        <topology evidence="1">Lipid-anchor</topology>
        <topology evidence="1">GPI-anchor</topology>
    </subcellularLocation>
    <subcellularLocation>
        <location evidence="2">Secreted</location>
    </subcellularLocation>
</comment>
<dbReference type="AlphaFoldDB" id="A0A9P1HBU7"/>
<keyword evidence="5" id="KW-0336">GPI-anchor</keyword>
<evidence type="ECO:0000256" key="10">
    <source>
        <dbReference type="SAM" id="MobiDB-lite"/>
    </source>
</evidence>
<evidence type="ECO:0000256" key="2">
    <source>
        <dbReference type="ARBA" id="ARBA00004613"/>
    </source>
</evidence>
<evidence type="ECO:0000256" key="3">
    <source>
        <dbReference type="ARBA" id="ARBA00010031"/>
    </source>
</evidence>
<dbReference type="SMART" id="SM00747">
    <property type="entry name" value="CFEM"/>
    <property type="match status" value="1"/>
</dbReference>
<dbReference type="Proteomes" id="UP000838763">
    <property type="component" value="Unassembled WGS sequence"/>
</dbReference>
<evidence type="ECO:0000256" key="6">
    <source>
        <dbReference type="ARBA" id="ARBA00022729"/>
    </source>
</evidence>
<dbReference type="EMBL" id="CALLCH030000020">
    <property type="protein sequence ID" value="CAI4219660.1"/>
    <property type="molecule type" value="Genomic_DNA"/>
</dbReference>
<feature type="region of interest" description="Disordered" evidence="10">
    <location>
        <begin position="85"/>
        <end position="151"/>
    </location>
</feature>
<reference evidence="13" key="1">
    <citation type="submission" date="2022-11" db="EMBL/GenBank/DDBJ databases">
        <authorList>
            <person name="Scott C."/>
            <person name="Bruce N."/>
        </authorList>
    </citation>
    <scope>NUCLEOTIDE SEQUENCE</scope>
</reference>
<evidence type="ECO:0000313" key="13">
    <source>
        <dbReference type="EMBL" id="CAI4219660.1"/>
    </source>
</evidence>
<dbReference type="OrthoDB" id="3767534at2759"/>
<feature type="chain" id="PRO_5040508443" description="CFEM domain-containing protein" evidence="11">
    <location>
        <begin position="19"/>
        <end position="173"/>
    </location>
</feature>
<dbReference type="GO" id="GO:0046872">
    <property type="term" value="F:metal ion binding"/>
    <property type="evidence" value="ECO:0007669"/>
    <property type="project" value="UniProtKB-UniRule"/>
</dbReference>
<keyword evidence="6 11" id="KW-0732">Signal</keyword>
<keyword evidence="4" id="KW-0964">Secreted</keyword>
<feature type="disulfide bond" evidence="9">
    <location>
        <begin position="47"/>
        <end position="54"/>
    </location>
</feature>
<dbReference type="PROSITE" id="PS52012">
    <property type="entry name" value="CFEM"/>
    <property type="match status" value="1"/>
</dbReference>
<dbReference type="GO" id="GO:0005576">
    <property type="term" value="C:extracellular region"/>
    <property type="evidence" value="ECO:0007669"/>
    <property type="project" value="UniProtKB-SubCell"/>
</dbReference>
<evidence type="ECO:0000256" key="1">
    <source>
        <dbReference type="ARBA" id="ARBA00004589"/>
    </source>
</evidence>